<organism evidence="1">
    <name type="scientific">marine sediment metagenome</name>
    <dbReference type="NCBI Taxonomy" id="412755"/>
    <lineage>
        <taxon>unclassified sequences</taxon>
        <taxon>metagenomes</taxon>
        <taxon>ecological metagenomes</taxon>
    </lineage>
</organism>
<dbReference type="SUPFAM" id="SSF52540">
    <property type="entry name" value="P-loop containing nucleoside triphosphate hydrolases"/>
    <property type="match status" value="1"/>
</dbReference>
<protein>
    <submittedName>
        <fullName evidence="1">Uncharacterized protein</fullName>
    </submittedName>
</protein>
<reference evidence="1" key="1">
    <citation type="journal article" date="2015" name="Nature">
        <title>Complex archaea that bridge the gap between prokaryotes and eukaryotes.</title>
        <authorList>
            <person name="Spang A."/>
            <person name="Saw J.H."/>
            <person name="Jorgensen S.L."/>
            <person name="Zaremba-Niedzwiedzka K."/>
            <person name="Martijn J."/>
            <person name="Lind A.E."/>
            <person name="van Eijk R."/>
            <person name="Schleper C."/>
            <person name="Guy L."/>
            <person name="Ettema T.J."/>
        </authorList>
    </citation>
    <scope>NUCLEOTIDE SEQUENCE</scope>
</reference>
<name>A0A0F9URH9_9ZZZZ</name>
<dbReference type="EMBL" id="LAZR01000580">
    <property type="protein sequence ID" value="KKN63756.1"/>
    <property type="molecule type" value="Genomic_DNA"/>
</dbReference>
<dbReference type="Pfam" id="PF13481">
    <property type="entry name" value="AAA_25"/>
    <property type="match status" value="1"/>
</dbReference>
<sequence length="417" mass="46605">MPEKLECESKFGIYTFDLSELGLRIRLDRIHERGDSISGEVTIENTAGDHIHTARLSLLDTAKKRSLASHLAKQINSLNWDTIIEGVSQAVIVAHRKGEPVIEIGQIPKRHTPRWRLEGIIPEGDITIMFGAGGTGKSMLALCFALSVQHGWSGLGLTPEAGNVLYLDWEWGWEEHNERLKSIEAGMELDFSPNIAYRYCHRALDTEIQEIHKIVIDRDIKLIIVDSAIPALGGAKEAKENSEPLFQALRSMPGATSLIISHQSKDPEQKVKSPYGDVFFVNRARHVLEARSVMDSEDEIKIALYKHKSNLPPSLLRNRYPIGFHVAESDLGTTIESLDVRSVPELAERMSITSRIINAIKLQPSGIKVAELAEALNVKPKSISQSLWRGKGRIFTSLDPQLKESRWALLSKETDSY</sequence>
<dbReference type="InterPro" id="IPR027417">
    <property type="entry name" value="P-loop_NTPase"/>
</dbReference>
<comment type="caution">
    <text evidence="1">The sequence shown here is derived from an EMBL/GenBank/DDBJ whole genome shotgun (WGS) entry which is preliminary data.</text>
</comment>
<accession>A0A0F9URH9</accession>
<gene>
    <name evidence="1" type="ORF">LCGC14_0498600</name>
</gene>
<dbReference type="AlphaFoldDB" id="A0A0F9URH9"/>
<dbReference type="Gene3D" id="3.40.50.300">
    <property type="entry name" value="P-loop containing nucleotide triphosphate hydrolases"/>
    <property type="match status" value="1"/>
</dbReference>
<evidence type="ECO:0000313" key="1">
    <source>
        <dbReference type="EMBL" id="KKN63756.1"/>
    </source>
</evidence>
<proteinExistence type="predicted"/>